<dbReference type="EMBL" id="JACHFY010000028">
    <property type="protein sequence ID" value="MBB5254875.1"/>
    <property type="molecule type" value="Genomic_DNA"/>
</dbReference>
<protein>
    <submittedName>
        <fullName evidence="3">CRISPR type III-B/RAMP module RAMP protein Cmr1</fullName>
    </submittedName>
    <submittedName>
        <fullName evidence="4">Type III-B CRISPR module RAMP protein Cmr1</fullName>
    </submittedName>
</protein>
<dbReference type="OrthoDB" id="44234at2157"/>
<dbReference type="GeneID" id="42802497"/>
<reference evidence="3 6" key="2">
    <citation type="submission" date="2020-08" db="EMBL/GenBank/DDBJ databases">
        <title>Genomic Encyclopedia of Type Strains, Phase IV (KMG-IV): sequencing the most valuable type-strain genomes for metagenomic binning, comparative biology and taxonomic classification.</title>
        <authorList>
            <person name="Goeker M."/>
        </authorList>
    </citation>
    <scope>NUCLEOTIDE SEQUENCE [LARGE SCALE GENOMIC DNA]</scope>
    <source>
        <strain evidence="3 6">DSM 12421</strain>
    </source>
</reference>
<evidence type="ECO:0000313" key="5">
    <source>
        <dbReference type="Proteomes" id="UP000427373"/>
    </source>
</evidence>
<accession>A0A650CKB5</accession>
<dbReference type="AlphaFoldDB" id="A0A650CKB5"/>
<evidence type="ECO:0000256" key="1">
    <source>
        <dbReference type="ARBA" id="ARBA00023118"/>
    </source>
</evidence>
<reference evidence="4 5" key="1">
    <citation type="submission" date="2019-10" db="EMBL/GenBank/DDBJ databases">
        <title>Genome Sequences from Six Type Strain Members of the Archaeal Family Sulfolobaceae: Acidianus ambivalens, Acidianus infernus, Metallosphaera prunae, Stygiolobus azoricus, Sulfolobus metallicus, and Sulfurisphaera ohwakuensis.</title>
        <authorList>
            <person name="Counts J.A."/>
            <person name="Kelly R.M."/>
        </authorList>
    </citation>
    <scope>NUCLEOTIDE SEQUENCE [LARGE SCALE GENOMIC DNA]</scope>
    <source>
        <strain evidence="4 5">TA-1</strain>
    </source>
</reference>
<dbReference type="EMBL" id="CP045484">
    <property type="protein sequence ID" value="QGR18276.1"/>
    <property type="molecule type" value="Genomic_DNA"/>
</dbReference>
<dbReference type="GO" id="GO:0051607">
    <property type="term" value="P:defense response to virus"/>
    <property type="evidence" value="ECO:0007669"/>
    <property type="project" value="UniProtKB-KW"/>
</dbReference>
<sequence>MSEKINLINLEKEVNKLVEQRLVARIRFRGITPWWGGDYEGKTSGHVDEDEIIGRLRWFLRTVYNRFCATNLNSYAEAEKFVSQYLGSTNSKSLYTIKTSNTQPTKSNCTDLPRIRLFAQGERNKPNSMPVNIRELIVEIYRNKKTEFDEIIIDSLIITLAFLGVGKGVNRGFGRFIPDNCAEATESVCDKVLNGDVKGAFKEFYTTFKRVTNCNRNNVWYESAVPVAPLPEGDSSDAIKVISCNTNVCGQLEAIQKAVMKSTFKTCAFNTKITDEGGYIHTFILGLPRHSKVTFKTNVKGYNLNVDPQNLDNIIRKYFQLNNNIKTDKEGNKYKPLNGITGYYGLRGVELAEIRRQSMYIISPFKDKILILPFLSLLDHEMEVSDIVHIGVHTNYKIADRIKVLVRPVTSLMNESGLSAHERQLASRNKNLSAGGLKQLIENYTNALQIMIRCWCR</sequence>
<dbReference type="Pfam" id="PF03787">
    <property type="entry name" value="RAMPs"/>
    <property type="match status" value="1"/>
</dbReference>
<dbReference type="KEGG" id="soh:D1869_14585"/>
<dbReference type="InterPro" id="IPR005537">
    <property type="entry name" value="RAMP_III_fam"/>
</dbReference>
<evidence type="ECO:0000313" key="4">
    <source>
        <dbReference type="EMBL" id="QGR18276.1"/>
    </source>
</evidence>
<organism evidence="4 5">
    <name type="scientific">Sulfurisphaera ohwakuensis</name>
    <dbReference type="NCBI Taxonomy" id="69656"/>
    <lineage>
        <taxon>Archaea</taxon>
        <taxon>Thermoproteota</taxon>
        <taxon>Thermoprotei</taxon>
        <taxon>Sulfolobales</taxon>
        <taxon>Sulfolobaceae</taxon>
        <taxon>Sulfurisphaera</taxon>
    </lineage>
</organism>
<dbReference type="Proteomes" id="UP000582213">
    <property type="component" value="Unassembled WGS sequence"/>
</dbReference>
<name>A0A650CKB5_SULOH</name>
<keyword evidence="1" id="KW-0051">Antiviral defense</keyword>
<feature type="domain" description="CRISPR type III-associated protein" evidence="2">
    <location>
        <begin position="28"/>
        <end position="176"/>
    </location>
</feature>
<gene>
    <name evidence="4" type="primary">cmr1</name>
    <name evidence="4" type="ORF">D1869_14585</name>
    <name evidence="3" type="ORF">HNQ62_002649</name>
</gene>
<dbReference type="Proteomes" id="UP000427373">
    <property type="component" value="Chromosome"/>
</dbReference>
<keyword evidence="5" id="KW-1185">Reference proteome</keyword>
<evidence type="ECO:0000313" key="3">
    <source>
        <dbReference type="EMBL" id="MBB5254875.1"/>
    </source>
</evidence>
<dbReference type="InterPro" id="IPR007522">
    <property type="entry name" value="CRISPR-assoc_prot_TM1795"/>
</dbReference>
<dbReference type="RefSeq" id="WP_156015767.1">
    <property type="nucleotide sequence ID" value="NZ_CP045484.1"/>
</dbReference>
<evidence type="ECO:0000313" key="6">
    <source>
        <dbReference type="Proteomes" id="UP000582213"/>
    </source>
</evidence>
<proteinExistence type="predicted"/>
<evidence type="ECO:0000259" key="2">
    <source>
        <dbReference type="Pfam" id="PF03787"/>
    </source>
</evidence>
<dbReference type="NCBIfam" id="TIGR01894">
    <property type="entry name" value="cas_TM1795_cmr1"/>
    <property type="match status" value="1"/>
</dbReference>